<keyword evidence="2" id="KW-1185">Reference proteome</keyword>
<sequence>MTECIDRDKTCADRRLAGQCTSAPAYTREYCKLSCQVDGCGQGDCRICKIIHRSESFWSGPEMVQSHFGARLILAPNVVGAKIER</sequence>
<organism evidence="2 3">
    <name type="scientific">Romanomermis culicivorax</name>
    <name type="common">Nematode worm</name>
    <dbReference type="NCBI Taxonomy" id="13658"/>
    <lineage>
        <taxon>Eukaryota</taxon>
        <taxon>Metazoa</taxon>
        <taxon>Ecdysozoa</taxon>
        <taxon>Nematoda</taxon>
        <taxon>Enoplea</taxon>
        <taxon>Dorylaimia</taxon>
        <taxon>Mermithida</taxon>
        <taxon>Mermithoidea</taxon>
        <taxon>Mermithidae</taxon>
        <taxon>Romanomermis</taxon>
    </lineage>
</organism>
<evidence type="ECO:0000313" key="2">
    <source>
        <dbReference type="Proteomes" id="UP000887565"/>
    </source>
</evidence>
<accession>A0A915J2L7</accession>
<name>A0A915J2L7_ROMCU</name>
<dbReference type="Pfam" id="PF01549">
    <property type="entry name" value="ShK"/>
    <property type="match status" value="1"/>
</dbReference>
<dbReference type="Proteomes" id="UP000887565">
    <property type="component" value="Unplaced"/>
</dbReference>
<dbReference type="WBParaSite" id="nRc.2.0.1.t19937-RA">
    <property type="protein sequence ID" value="nRc.2.0.1.t19937-RA"/>
    <property type="gene ID" value="nRc.2.0.1.g19937"/>
</dbReference>
<feature type="domain" description="ShKT" evidence="1">
    <location>
        <begin position="3"/>
        <end position="36"/>
    </location>
</feature>
<dbReference type="AlphaFoldDB" id="A0A915J2L7"/>
<reference evidence="3" key="1">
    <citation type="submission" date="2022-11" db="UniProtKB">
        <authorList>
            <consortium name="WormBaseParasite"/>
        </authorList>
    </citation>
    <scope>IDENTIFICATION</scope>
</reference>
<evidence type="ECO:0000259" key="1">
    <source>
        <dbReference type="Pfam" id="PF01549"/>
    </source>
</evidence>
<protein>
    <submittedName>
        <fullName evidence="3">ShKT domain-containing protein</fullName>
    </submittedName>
</protein>
<proteinExistence type="predicted"/>
<evidence type="ECO:0000313" key="3">
    <source>
        <dbReference type="WBParaSite" id="nRc.2.0.1.t19937-RA"/>
    </source>
</evidence>
<dbReference type="InterPro" id="IPR003582">
    <property type="entry name" value="ShKT_dom"/>
</dbReference>